<organism evidence="20 21">
    <name type="scientific">Desulfovibrio piger ATCC 29098</name>
    <dbReference type="NCBI Taxonomy" id="411464"/>
    <lineage>
        <taxon>Bacteria</taxon>
        <taxon>Pseudomonadati</taxon>
        <taxon>Thermodesulfobacteriota</taxon>
        <taxon>Desulfovibrionia</taxon>
        <taxon>Desulfovibrionales</taxon>
        <taxon>Desulfovibrionaceae</taxon>
        <taxon>Desulfovibrio</taxon>
    </lineage>
</organism>
<evidence type="ECO:0000256" key="9">
    <source>
        <dbReference type="ARBA" id="ARBA00023204"/>
    </source>
</evidence>
<dbReference type="InterPro" id="IPR027417">
    <property type="entry name" value="P-loop_NTPase"/>
</dbReference>
<evidence type="ECO:0000256" key="1">
    <source>
        <dbReference type="ARBA" id="ARBA00004496"/>
    </source>
</evidence>
<feature type="coiled-coil region" evidence="15">
    <location>
        <begin position="629"/>
        <end position="656"/>
    </location>
</feature>
<dbReference type="Gene3D" id="3.40.50.300">
    <property type="entry name" value="P-loop containing nucleotide triphosphate hydrolases"/>
    <property type="match status" value="3"/>
</dbReference>
<keyword evidence="3 13" id="KW-0963">Cytoplasm</keyword>
<dbReference type="InterPro" id="IPR006935">
    <property type="entry name" value="Helicase/UvrB_N"/>
</dbReference>
<dbReference type="eggNOG" id="COG0556">
    <property type="taxonomic scope" value="Bacteria"/>
</dbReference>
<evidence type="ECO:0000313" key="21">
    <source>
        <dbReference type="Proteomes" id="UP000003676"/>
    </source>
</evidence>
<evidence type="ECO:0000256" key="2">
    <source>
        <dbReference type="ARBA" id="ARBA00008533"/>
    </source>
</evidence>
<feature type="domain" description="Helicase ATP-binding" evidence="18">
    <location>
        <begin position="28"/>
        <end position="161"/>
    </location>
</feature>
<dbReference type="Pfam" id="PF12344">
    <property type="entry name" value="UvrB"/>
    <property type="match status" value="1"/>
</dbReference>
<dbReference type="PANTHER" id="PTHR24029:SF0">
    <property type="entry name" value="UVRABC SYSTEM PROTEIN B"/>
    <property type="match status" value="1"/>
</dbReference>
<dbReference type="Gene3D" id="4.10.860.10">
    <property type="entry name" value="UVR domain"/>
    <property type="match status" value="1"/>
</dbReference>
<evidence type="ECO:0000256" key="14">
    <source>
        <dbReference type="RuleBase" id="RU003587"/>
    </source>
</evidence>
<dbReference type="SMART" id="SM00490">
    <property type="entry name" value="HELICc"/>
    <property type="match status" value="1"/>
</dbReference>
<dbReference type="SUPFAM" id="SSF46600">
    <property type="entry name" value="C-terminal UvrC-binding domain of UvrB"/>
    <property type="match status" value="1"/>
</dbReference>
<keyword evidence="7 13" id="KW-0067">ATP-binding</keyword>
<evidence type="ECO:0000256" key="4">
    <source>
        <dbReference type="ARBA" id="ARBA00022741"/>
    </source>
</evidence>
<dbReference type="InterPro" id="IPR004807">
    <property type="entry name" value="UvrB"/>
</dbReference>
<feature type="region of interest" description="Disordered" evidence="16">
    <location>
        <begin position="605"/>
        <end position="626"/>
    </location>
</feature>
<dbReference type="STRING" id="901.DESPIGER_0605"/>
<keyword evidence="15" id="KW-0175">Coiled coil</keyword>
<dbReference type="InterPro" id="IPR036876">
    <property type="entry name" value="UVR_dom_sf"/>
</dbReference>
<dbReference type="GO" id="GO:0005737">
    <property type="term" value="C:cytoplasm"/>
    <property type="evidence" value="ECO:0007669"/>
    <property type="project" value="UniProtKB-SubCell"/>
</dbReference>
<dbReference type="InterPro" id="IPR014001">
    <property type="entry name" value="Helicase_ATP-bd"/>
</dbReference>
<dbReference type="EMBL" id="ABXU01000029">
    <property type="protein sequence ID" value="EEB33940.1"/>
    <property type="molecule type" value="Genomic_DNA"/>
</dbReference>
<comment type="domain">
    <text evidence="13">The beta-hairpin motif is involved in DNA binding.</text>
</comment>
<comment type="subcellular location">
    <subcellularLocation>
        <location evidence="1 13 14">Cytoplasm</location>
    </subcellularLocation>
</comment>
<dbReference type="Pfam" id="PF04851">
    <property type="entry name" value="ResIII"/>
    <property type="match status" value="1"/>
</dbReference>
<evidence type="ECO:0000256" key="5">
    <source>
        <dbReference type="ARBA" id="ARBA00022763"/>
    </source>
</evidence>
<keyword evidence="8 13" id="KW-0267">Excision nuclease</keyword>
<evidence type="ECO:0000256" key="12">
    <source>
        <dbReference type="ARBA" id="ARBA00029504"/>
    </source>
</evidence>
<keyword evidence="6 13" id="KW-0228">DNA excision</keyword>
<dbReference type="GO" id="GO:0006289">
    <property type="term" value="P:nucleotide-excision repair"/>
    <property type="evidence" value="ECO:0007669"/>
    <property type="project" value="UniProtKB-UniRule"/>
</dbReference>
<dbReference type="Pfam" id="PF17757">
    <property type="entry name" value="UvrB_inter"/>
    <property type="match status" value="1"/>
</dbReference>
<keyword evidence="10 13" id="KW-0742">SOS response</keyword>
<comment type="subunit">
    <text evidence="11 13 14">Forms a heterotetramer with UvrA during the search for lesions. Interacts with UvrC in an incision complex.</text>
</comment>
<proteinExistence type="inferred from homology"/>
<feature type="region of interest" description="Disordered" evidence="16">
    <location>
        <begin position="573"/>
        <end position="592"/>
    </location>
</feature>
<dbReference type="PANTHER" id="PTHR24029">
    <property type="entry name" value="UVRABC SYSTEM PROTEIN B"/>
    <property type="match status" value="1"/>
</dbReference>
<keyword evidence="9 13" id="KW-0234">DNA repair</keyword>
<feature type="domain" description="UVR" evidence="17">
    <location>
        <begin position="633"/>
        <end position="668"/>
    </location>
</feature>
<dbReference type="PROSITE" id="PS51194">
    <property type="entry name" value="HELICASE_CTER"/>
    <property type="match status" value="1"/>
</dbReference>
<evidence type="ECO:0000313" key="20">
    <source>
        <dbReference type="EMBL" id="EEB33940.1"/>
    </source>
</evidence>
<keyword evidence="5 13" id="KW-0227">DNA damage</keyword>
<dbReference type="CDD" id="cd17916">
    <property type="entry name" value="DEXHc_UvrB"/>
    <property type="match status" value="1"/>
</dbReference>
<dbReference type="GO" id="GO:0003677">
    <property type="term" value="F:DNA binding"/>
    <property type="evidence" value="ECO:0007669"/>
    <property type="project" value="UniProtKB-UniRule"/>
</dbReference>
<evidence type="ECO:0000256" key="7">
    <source>
        <dbReference type="ARBA" id="ARBA00022840"/>
    </source>
</evidence>
<feature type="domain" description="Helicase C-terminal" evidence="19">
    <location>
        <begin position="433"/>
        <end position="595"/>
    </location>
</feature>
<evidence type="ECO:0000259" key="18">
    <source>
        <dbReference type="PROSITE" id="PS51192"/>
    </source>
</evidence>
<feature type="binding site" evidence="13">
    <location>
        <begin position="41"/>
        <end position="48"/>
    </location>
    <ligand>
        <name>ATP</name>
        <dbReference type="ChEBI" id="CHEBI:30616"/>
    </ligand>
</feature>
<accession>B6WT28</accession>
<dbReference type="NCBIfam" id="TIGR00631">
    <property type="entry name" value="uvrb"/>
    <property type="match status" value="1"/>
</dbReference>
<dbReference type="InterPro" id="IPR041471">
    <property type="entry name" value="UvrB_inter"/>
</dbReference>
<gene>
    <name evidence="13 20" type="primary">uvrB</name>
    <name evidence="20" type="ORF">DESPIG_01233</name>
</gene>
<keyword evidence="4 13" id="KW-0547">Nucleotide-binding</keyword>
<dbReference type="NCBIfam" id="NF003673">
    <property type="entry name" value="PRK05298.1"/>
    <property type="match status" value="1"/>
</dbReference>
<dbReference type="InterPro" id="IPR001943">
    <property type="entry name" value="UVR_dom"/>
</dbReference>
<name>B6WT28_9BACT</name>
<evidence type="ECO:0000259" key="19">
    <source>
        <dbReference type="PROSITE" id="PS51194"/>
    </source>
</evidence>
<evidence type="ECO:0000256" key="15">
    <source>
        <dbReference type="SAM" id="Coils"/>
    </source>
</evidence>
<reference evidence="20 21" key="1">
    <citation type="submission" date="2008-10" db="EMBL/GenBank/DDBJ databases">
        <title>Draft genome sequence of Desulvovibrio piger (ATCC 29098).</title>
        <authorList>
            <person name="Sudarsanam P."/>
            <person name="Ley R."/>
            <person name="Guruge J."/>
            <person name="Turnbaugh P.J."/>
            <person name="Mahowald M."/>
            <person name="Liep D."/>
            <person name="Gordon J."/>
        </authorList>
    </citation>
    <scope>NUCLEOTIDE SEQUENCE [LARGE SCALE GENOMIC DNA]</scope>
    <source>
        <strain evidence="20 21">ATCC 29098</strain>
    </source>
</reference>
<dbReference type="InterPro" id="IPR024759">
    <property type="entry name" value="UvrB_YAD/RRR_dom"/>
</dbReference>
<dbReference type="SUPFAM" id="SSF52540">
    <property type="entry name" value="P-loop containing nucleoside triphosphate hydrolases"/>
    <property type="match status" value="2"/>
</dbReference>
<dbReference type="GO" id="GO:0005524">
    <property type="term" value="F:ATP binding"/>
    <property type="evidence" value="ECO:0007669"/>
    <property type="project" value="UniProtKB-UniRule"/>
</dbReference>
<dbReference type="Proteomes" id="UP000003676">
    <property type="component" value="Unassembled WGS sequence"/>
</dbReference>
<dbReference type="PROSITE" id="PS50151">
    <property type="entry name" value="UVR"/>
    <property type="match status" value="1"/>
</dbReference>
<comment type="similarity">
    <text evidence="2 13 14">Belongs to the UvrB family.</text>
</comment>
<evidence type="ECO:0000256" key="6">
    <source>
        <dbReference type="ARBA" id="ARBA00022769"/>
    </source>
</evidence>
<dbReference type="GO" id="GO:0009432">
    <property type="term" value="P:SOS response"/>
    <property type="evidence" value="ECO:0007669"/>
    <property type="project" value="UniProtKB-UniRule"/>
</dbReference>
<evidence type="ECO:0000256" key="16">
    <source>
        <dbReference type="SAM" id="MobiDB-lite"/>
    </source>
</evidence>
<feature type="short sequence motif" description="Beta-hairpin" evidence="13">
    <location>
        <begin position="94"/>
        <end position="117"/>
    </location>
</feature>
<dbReference type="GO" id="GO:0016887">
    <property type="term" value="F:ATP hydrolysis activity"/>
    <property type="evidence" value="ECO:0007669"/>
    <property type="project" value="InterPro"/>
</dbReference>
<dbReference type="CDD" id="cd18790">
    <property type="entry name" value="SF2_C_UvrB"/>
    <property type="match status" value="1"/>
</dbReference>
<evidence type="ECO:0000256" key="8">
    <source>
        <dbReference type="ARBA" id="ARBA00022881"/>
    </source>
</evidence>
<dbReference type="SMART" id="SM00487">
    <property type="entry name" value="DEXDc"/>
    <property type="match status" value="1"/>
</dbReference>
<evidence type="ECO:0000256" key="3">
    <source>
        <dbReference type="ARBA" id="ARBA00022490"/>
    </source>
</evidence>
<dbReference type="Pfam" id="PF00271">
    <property type="entry name" value="Helicase_C"/>
    <property type="match status" value="1"/>
</dbReference>
<dbReference type="PROSITE" id="PS51192">
    <property type="entry name" value="HELICASE_ATP_BIND_1"/>
    <property type="match status" value="1"/>
</dbReference>
<evidence type="ECO:0000259" key="17">
    <source>
        <dbReference type="PROSITE" id="PS50151"/>
    </source>
</evidence>
<dbReference type="HAMAP" id="MF_00204">
    <property type="entry name" value="UvrB"/>
    <property type="match status" value="1"/>
</dbReference>
<dbReference type="GO" id="GO:0009381">
    <property type="term" value="F:excinuclease ABC activity"/>
    <property type="evidence" value="ECO:0007669"/>
    <property type="project" value="UniProtKB-UniRule"/>
</dbReference>
<dbReference type="GO" id="GO:0009380">
    <property type="term" value="C:excinuclease repair complex"/>
    <property type="evidence" value="ECO:0007669"/>
    <property type="project" value="InterPro"/>
</dbReference>
<evidence type="ECO:0000256" key="10">
    <source>
        <dbReference type="ARBA" id="ARBA00023236"/>
    </source>
</evidence>
<dbReference type="InterPro" id="IPR001650">
    <property type="entry name" value="Helicase_C-like"/>
</dbReference>
<keyword evidence="20" id="KW-0378">Hydrolase</keyword>
<comment type="caution">
    <text evidence="20">The sequence shown here is derived from an EMBL/GenBank/DDBJ whole genome shotgun (WGS) entry which is preliminary data.</text>
</comment>
<dbReference type="Pfam" id="PF02151">
    <property type="entry name" value="UVR"/>
    <property type="match status" value="1"/>
</dbReference>
<dbReference type="AlphaFoldDB" id="B6WT28"/>
<sequence>MMNQSPFKLHSAYVPTGDQPEAIDSLVANLEAGVPEQILLGVTGSGKTFTMVNVIARCGRPALVLAPNKTLAAQLYNEFREFFPQNAVEYFVSYYDYYQPEAYVPASDTYIEKDSSINDNIDKLRHAATHALLTRRDVIIVASVSCIYGLGSPEFYARMIIPVEVGQHMSMDALITRLVEVQYERNDYDFHRGTFRVRGDVLEIIPAYHHERALRIEFFGDDIDSMREVDPLTGDVLAEVGKTVIYPASHFVSAQDNLKRTTADIRQELLERLTAFKASGRLVEAQRLEQRTQLDLEMIEELGYCNGIENYSRHLDGRKAGEPPSCLLNYFPEDFILFVDESHITVPQVGGMFKGDRSRKQTLVDYGFRLPSALDNRPLQFDEFRSLLHQVVYVSATPGKYEMDQSQGIISEQIIRPTGLVDPEVEVRPTKGQMEDLLGECRERIRRGERVLVTTLTKRMAEDLTEYCCNMGVNARYLHSDIDTLERLQIIRALRQGEFDVLVGINLLREGLDIPEVSLVCILDADKEGFLRSTGSLIQTFGRAARNVHGHVILYADTVTASMRAAMDETERRRAKQTAYNTEHGITPRSTRKSLESPLDALYVDTSSSSRGKGKGRASRQDDAVPLTAEDTAALVQRLEKEMREAARELEFERAAALRDRIRALRERLIALPE</sequence>
<evidence type="ECO:0000256" key="11">
    <source>
        <dbReference type="ARBA" id="ARBA00026033"/>
    </source>
</evidence>
<reference evidence="20 21" key="2">
    <citation type="submission" date="2008-10" db="EMBL/GenBank/DDBJ databases">
        <authorList>
            <person name="Fulton L."/>
            <person name="Clifton S."/>
            <person name="Fulton B."/>
            <person name="Xu J."/>
            <person name="Minx P."/>
            <person name="Pepin K.H."/>
            <person name="Johnson M."/>
            <person name="Bhonagiri V."/>
            <person name="Nash W.E."/>
            <person name="Mardis E.R."/>
            <person name="Wilson R.K."/>
        </authorList>
    </citation>
    <scope>NUCLEOTIDE SEQUENCE [LARGE SCALE GENOMIC DNA]</scope>
    <source>
        <strain evidence="20 21">ATCC 29098</strain>
    </source>
</reference>
<protein>
    <recommendedName>
        <fullName evidence="12 13">UvrABC system protein B</fullName>
        <shortName evidence="13">Protein UvrB</shortName>
    </recommendedName>
    <alternativeName>
        <fullName evidence="13">Excinuclease ABC subunit B</fullName>
    </alternativeName>
</protein>
<evidence type="ECO:0000256" key="13">
    <source>
        <dbReference type="HAMAP-Rule" id="MF_00204"/>
    </source>
</evidence>
<comment type="function">
    <text evidence="13">The UvrABC repair system catalyzes the recognition and processing of DNA lesions. A damage recognition complex composed of 2 UvrA and 2 UvrB subunits scans DNA for abnormalities. Upon binding of the UvrA(2)B(2) complex to a putative damaged site, the DNA wraps around one UvrB monomer. DNA wrap is dependent on ATP binding by UvrB and probably causes local melting of the DNA helix, facilitating insertion of UvrB beta-hairpin between the DNA strands. Then UvrB probes one DNA strand for the presence of a lesion. If a lesion is found the UvrA subunits dissociate and the UvrB-DNA preincision complex is formed. This complex is subsequently bound by UvrC and the second UvrB is released. If no lesion is found, the DNA wraps around the other UvrB subunit that will check the other stand for damage.</text>
</comment>
<dbReference type="HOGENOM" id="CLU_009621_2_1_7"/>